<dbReference type="Proteomes" id="UP000824120">
    <property type="component" value="Chromosome 5"/>
</dbReference>
<reference evidence="2 3" key="1">
    <citation type="submission" date="2020-09" db="EMBL/GenBank/DDBJ databases">
        <title>De no assembly of potato wild relative species, Solanum commersonii.</title>
        <authorList>
            <person name="Cho K."/>
        </authorList>
    </citation>
    <scope>NUCLEOTIDE SEQUENCE [LARGE SCALE GENOMIC DNA]</scope>
    <source>
        <strain evidence="2">LZ3.2</strain>
        <tissue evidence="2">Leaf</tissue>
    </source>
</reference>
<proteinExistence type="predicted"/>
<keyword evidence="1" id="KW-1133">Transmembrane helix</keyword>
<keyword evidence="1" id="KW-0472">Membrane</keyword>
<sequence>MRESERFKPFDLLPLYNLLVLGHSMVLVISSINLVIRRTHTYLTKFYRTSLILGSQQWIKSESPIDSMTVPIVLRRNGSYDDMIAGIIEAD</sequence>
<keyword evidence="1" id="KW-0812">Transmembrane</keyword>
<evidence type="ECO:0000313" key="2">
    <source>
        <dbReference type="EMBL" id="KAG5605687.1"/>
    </source>
</evidence>
<accession>A0A9J5Z185</accession>
<dbReference type="AlphaFoldDB" id="A0A9J5Z185"/>
<name>A0A9J5Z185_SOLCO</name>
<comment type="caution">
    <text evidence="2">The sequence shown here is derived from an EMBL/GenBank/DDBJ whole genome shotgun (WGS) entry which is preliminary data.</text>
</comment>
<feature type="transmembrane region" description="Helical" evidence="1">
    <location>
        <begin position="15"/>
        <end position="36"/>
    </location>
</feature>
<dbReference type="EMBL" id="JACXVP010000005">
    <property type="protein sequence ID" value="KAG5605687.1"/>
    <property type="molecule type" value="Genomic_DNA"/>
</dbReference>
<protein>
    <submittedName>
        <fullName evidence="2">Uncharacterized protein</fullName>
    </submittedName>
</protein>
<organism evidence="2 3">
    <name type="scientific">Solanum commersonii</name>
    <name type="common">Commerson's wild potato</name>
    <name type="synonym">Commerson's nightshade</name>
    <dbReference type="NCBI Taxonomy" id="4109"/>
    <lineage>
        <taxon>Eukaryota</taxon>
        <taxon>Viridiplantae</taxon>
        <taxon>Streptophyta</taxon>
        <taxon>Embryophyta</taxon>
        <taxon>Tracheophyta</taxon>
        <taxon>Spermatophyta</taxon>
        <taxon>Magnoliopsida</taxon>
        <taxon>eudicotyledons</taxon>
        <taxon>Gunneridae</taxon>
        <taxon>Pentapetalae</taxon>
        <taxon>asterids</taxon>
        <taxon>lamiids</taxon>
        <taxon>Solanales</taxon>
        <taxon>Solanaceae</taxon>
        <taxon>Solanoideae</taxon>
        <taxon>Solaneae</taxon>
        <taxon>Solanum</taxon>
    </lineage>
</organism>
<gene>
    <name evidence="2" type="ORF">H5410_027179</name>
</gene>
<evidence type="ECO:0000256" key="1">
    <source>
        <dbReference type="SAM" id="Phobius"/>
    </source>
</evidence>
<evidence type="ECO:0000313" key="3">
    <source>
        <dbReference type="Proteomes" id="UP000824120"/>
    </source>
</evidence>
<keyword evidence="3" id="KW-1185">Reference proteome</keyword>